<comment type="cofactor">
    <cofactor evidence="1">
        <name>Zn(2+)</name>
        <dbReference type="ChEBI" id="CHEBI:29105"/>
    </cofactor>
</comment>
<feature type="domain" description="PepSY" evidence="13">
    <location>
        <begin position="160"/>
        <end position="201"/>
    </location>
</feature>
<dbReference type="Gene3D" id="2.60.120.380">
    <property type="match status" value="2"/>
</dbReference>
<sequence length="733" mass="78564">MKLSKITIATLAGLVIQAGAVQAAEKKYLNIQPELQNLTASGMTVATANTNKKSLIGLSASDDLVEVKAYPQADGSTAYRFQQHYKNLPVIGDTVNLTITANGALKRAHGAAVYKIEHDLPSVKPLLKEHQVFAAALKAKNLASAKAVSAEQIHNKSQRLAVWLDDNSKARLVYEVTFVTYGDEPSRPYMIIDANSGEVLYELENLQHANATGPGGNTKTGQYQYGTDFGYLDVAQSGNTCTMENTNVRTINLNHGTSGTTAFSFTCPENTVKQINGAYSPLNDAHYFGNVVFNMYNDWIGTAPLSFQLKMRVHYSNNYENAFWDGSAMTFGDGANTFYPLVSLDVSAHEVSHGFTEQNSGLVYSGKSGGLNEAFSDMAGEAAEFYMKGSNDWLVGQEIFKSNGALRYMDDPTKDGRSIGHQSNYTSGMDVHYSSGVFNKAFYTLANKPGWDTKKAFQIMARANQLYWTASTNWDLAGNGVMDAACDLNFNVDDVQAALAVVGVTSNLSSGSTCGTTPPPPPVDTPLTNGVPYTGISGAAKEQKFFTLDVPSGATNLNFATSGGSGDADLYVKFGSRPSLDVSDCKSTNSSSTESCAISNVQTGKYYVMVEAWNQISGVSLTGSYTTGGDPGTDPINRTESNVSVARNGWTRFTQDLAAGYSNLTVTISGGTGDADLYVNFGSQSTTTSYLCRPYKNGNSETCTFTNPQAGTWYIDLRGYSAASGVTLNISAN</sequence>
<dbReference type="SUPFAM" id="SSF55486">
    <property type="entry name" value="Metalloproteases ('zincins'), catalytic domain"/>
    <property type="match status" value="1"/>
</dbReference>
<feature type="signal peptide" evidence="10">
    <location>
        <begin position="1"/>
        <end position="23"/>
    </location>
</feature>
<keyword evidence="7" id="KW-0862">Zinc</keyword>
<feature type="domain" description="Peptidase C-terminal archaeal/bacterial" evidence="14">
    <location>
        <begin position="545"/>
        <end position="611"/>
    </location>
</feature>
<evidence type="ECO:0000259" key="12">
    <source>
        <dbReference type="Pfam" id="PF02868"/>
    </source>
</evidence>
<keyword evidence="3" id="KW-0645">Protease</keyword>
<organism evidence="16 17">
    <name type="scientific">Pseudoalteromonas fenneropenaei</name>
    <dbReference type="NCBI Taxonomy" id="1737459"/>
    <lineage>
        <taxon>Bacteria</taxon>
        <taxon>Pseudomonadati</taxon>
        <taxon>Pseudomonadota</taxon>
        <taxon>Gammaproteobacteria</taxon>
        <taxon>Alteromonadales</taxon>
        <taxon>Pseudoalteromonadaceae</taxon>
        <taxon>Pseudoalteromonas</taxon>
    </lineage>
</organism>
<evidence type="ECO:0000256" key="4">
    <source>
        <dbReference type="ARBA" id="ARBA00022723"/>
    </source>
</evidence>
<evidence type="ECO:0000256" key="6">
    <source>
        <dbReference type="ARBA" id="ARBA00022801"/>
    </source>
</evidence>
<proteinExistence type="inferred from homology"/>
<evidence type="ECO:0000313" key="17">
    <source>
        <dbReference type="Proteomes" id="UP001595453"/>
    </source>
</evidence>
<comment type="caution">
    <text evidence="16">The sequence shown here is derived from an EMBL/GenBank/DDBJ whole genome shotgun (WGS) entry which is preliminary data.</text>
</comment>
<keyword evidence="5 10" id="KW-0732">Signal</keyword>
<dbReference type="InterPro" id="IPR007280">
    <property type="entry name" value="Peptidase_C_arc/bac"/>
</dbReference>
<dbReference type="PANTHER" id="PTHR33794:SF1">
    <property type="entry name" value="BACILLOLYSIN"/>
    <property type="match status" value="1"/>
</dbReference>
<dbReference type="Gene3D" id="3.10.450.40">
    <property type="match status" value="1"/>
</dbReference>
<dbReference type="InterPro" id="IPR027268">
    <property type="entry name" value="Peptidase_M4/M1_CTD_sf"/>
</dbReference>
<comment type="similarity">
    <text evidence="2">Belongs to the peptidase M4 family.</text>
</comment>
<keyword evidence="6" id="KW-0378">Hydrolase</keyword>
<gene>
    <name evidence="16" type="ORF">ACFOEE_05860</name>
</gene>
<dbReference type="CDD" id="cd09597">
    <property type="entry name" value="M4_TLP"/>
    <property type="match status" value="1"/>
</dbReference>
<dbReference type="Proteomes" id="UP001595453">
    <property type="component" value="Unassembled WGS sequence"/>
</dbReference>
<feature type="domain" description="Peptidase C-terminal archaeal/bacterial" evidence="14">
    <location>
        <begin position="656"/>
        <end position="718"/>
    </location>
</feature>
<evidence type="ECO:0000256" key="8">
    <source>
        <dbReference type="ARBA" id="ARBA00023049"/>
    </source>
</evidence>
<dbReference type="RefSeq" id="WP_377121886.1">
    <property type="nucleotide sequence ID" value="NZ_JBHRSD010000011.1"/>
</dbReference>
<dbReference type="Pfam" id="PF04151">
    <property type="entry name" value="PPC"/>
    <property type="match status" value="2"/>
</dbReference>
<evidence type="ECO:0000256" key="9">
    <source>
        <dbReference type="ARBA" id="ARBA00023145"/>
    </source>
</evidence>
<dbReference type="PRINTS" id="PR00730">
    <property type="entry name" value="THERMOLYSIN"/>
</dbReference>
<dbReference type="Pfam" id="PF02868">
    <property type="entry name" value="Peptidase_M4_C"/>
    <property type="match status" value="1"/>
</dbReference>
<evidence type="ECO:0000259" key="14">
    <source>
        <dbReference type="Pfam" id="PF04151"/>
    </source>
</evidence>
<feature type="domain" description="Peptidase M4" evidence="11">
    <location>
        <begin position="218"/>
        <end position="357"/>
    </location>
</feature>
<feature type="chain" id="PRO_5046830682" evidence="10">
    <location>
        <begin position="24"/>
        <end position="733"/>
    </location>
</feature>
<keyword evidence="4" id="KW-0479">Metal-binding</keyword>
<protein>
    <submittedName>
        <fullName evidence="16">M4 family metallopeptidase</fullName>
    </submittedName>
</protein>
<evidence type="ECO:0000256" key="1">
    <source>
        <dbReference type="ARBA" id="ARBA00001947"/>
    </source>
</evidence>
<dbReference type="PANTHER" id="PTHR33794">
    <property type="entry name" value="BACILLOLYSIN"/>
    <property type="match status" value="1"/>
</dbReference>
<dbReference type="InterPro" id="IPR013856">
    <property type="entry name" value="Peptidase_M4_domain"/>
</dbReference>
<dbReference type="InterPro" id="IPR001570">
    <property type="entry name" value="Peptidase_M4_C_domain"/>
</dbReference>
<name>A0ABV7CHG4_9GAMM</name>
<dbReference type="InterPro" id="IPR025711">
    <property type="entry name" value="PepSY"/>
</dbReference>
<evidence type="ECO:0000313" key="16">
    <source>
        <dbReference type="EMBL" id="MFC3032037.1"/>
    </source>
</evidence>
<dbReference type="Pfam" id="PF01447">
    <property type="entry name" value="Peptidase_M4"/>
    <property type="match status" value="1"/>
</dbReference>
<feature type="domain" description="FTP" evidence="15">
    <location>
        <begin position="62"/>
        <end position="111"/>
    </location>
</feature>
<dbReference type="InterPro" id="IPR011096">
    <property type="entry name" value="FTP_domain"/>
</dbReference>
<evidence type="ECO:0000256" key="3">
    <source>
        <dbReference type="ARBA" id="ARBA00022670"/>
    </source>
</evidence>
<dbReference type="Gene3D" id="3.10.450.490">
    <property type="match status" value="1"/>
</dbReference>
<reference evidence="17" key="1">
    <citation type="journal article" date="2019" name="Int. J. Syst. Evol. Microbiol.">
        <title>The Global Catalogue of Microorganisms (GCM) 10K type strain sequencing project: providing services to taxonomists for standard genome sequencing and annotation.</title>
        <authorList>
            <consortium name="The Broad Institute Genomics Platform"/>
            <consortium name="The Broad Institute Genome Sequencing Center for Infectious Disease"/>
            <person name="Wu L."/>
            <person name="Ma J."/>
        </authorList>
    </citation>
    <scope>NUCLEOTIDE SEQUENCE [LARGE SCALE GENOMIC DNA]</scope>
    <source>
        <strain evidence="17">KCTC 42730</strain>
    </source>
</reference>
<keyword evidence="8" id="KW-0482">Metalloprotease</keyword>
<evidence type="ECO:0000256" key="10">
    <source>
        <dbReference type="SAM" id="SignalP"/>
    </source>
</evidence>
<dbReference type="EMBL" id="JBHRSD010000011">
    <property type="protein sequence ID" value="MFC3032037.1"/>
    <property type="molecule type" value="Genomic_DNA"/>
</dbReference>
<keyword evidence="17" id="KW-1185">Reference proteome</keyword>
<dbReference type="Gene3D" id="3.10.170.10">
    <property type="match status" value="1"/>
</dbReference>
<evidence type="ECO:0000256" key="5">
    <source>
        <dbReference type="ARBA" id="ARBA00022729"/>
    </source>
</evidence>
<evidence type="ECO:0000259" key="15">
    <source>
        <dbReference type="Pfam" id="PF07504"/>
    </source>
</evidence>
<evidence type="ECO:0000259" key="13">
    <source>
        <dbReference type="Pfam" id="PF03413"/>
    </source>
</evidence>
<dbReference type="InterPro" id="IPR050728">
    <property type="entry name" value="Zinc_Metalloprotease_M4"/>
</dbReference>
<keyword evidence="9" id="KW-0865">Zymogen</keyword>
<dbReference type="InterPro" id="IPR023612">
    <property type="entry name" value="Peptidase_M4"/>
</dbReference>
<accession>A0ABV7CHG4</accession>
<feature type="domain" description="Peptidase M4 C-terminal" evidence="12">
    <location>
        <begin position="360"/>
        <end position="504"/>
    </location>
</feature>
<dbReference type="Pfam" id="PF03413">
    <property type="entry name" value="PepSY"/>
    <property type="match status" value="1"/>
</dbReference>
<dbReference type="Pfam" id="PF07504">
    <property type="entry name" value="FTP"/>
    <property type="match status" value="1"/>
</dbReference>
<dbReference type="Gene3D" id="1.10.390.10">
    <property type="entry name" value="Neutral Protease Domain 2"/>
    <property type="match status" value="1"/>
</dbReference>
<evidence type="ECO:0000256" key="7">
    <source>
        <dbReference type="ARBA" id="ARBA00022833"/>
    </source>
</evidence>
<evidence type="ECO:0000259" key="11">
    <source>
        <dbReference type="Pfam" id="PF01447"/>
    </source>
</evidence>
<evidence type="ECO:0000256" key="2">
    <source>
        <dbReference type="ARBA" id="ARBA00009388"/>
    </source>
</evidence>